<proteinExistence type="predicted"/>
<dbReference type="PROSITE" id="PS50088">
    <property type="entry name" value="ANK_REPEAT"/>
    <property type="match status" value="1"/>
</dbReference>
<dbReference type="SUPFAM" id="SSF48403">
    <property type="entry name" value="Ankyrin repeat"/>
    <property type="match status" value="1"/>
</dbReference>
<comment type="subcellular location">
    <subcellularLocation>
        <location evidence="1">Cell membrane</location>
    </subcellularLocation>
    <subcellularLocation>
        <location evidence="2">Late endosome</location>
    </subcellularLocation>
</comment>
<dbReference type="Pfam" id="PF11904">
    <property type="entry name" value="ANKRD13_C"/>
    <property type="match status" value="1"/>
</dbReference>
<dbReference type="InterPro" id="IPR036770">
    <property type="entry name" value="Ankyrin_rpt-contain_sf"/>
</dbReference>
<evidence type="ECO:0000256" key="6">
    <source>
        <dbReference type="ARBA" id="ARBA00024956"/>
    </source>
</evidence>
<evidence type="ECO:0000256" key="1">
    <source>
        <dbReference type="ARBA" id="ARBA00004236"/>
    </source>
</evidence>
<dbReference type="PROSITE" id="PS50297">
    <property type="entry name" value="ANK_REP_REGION"/>
    <property type="match status" value="1"/>
</dbReference>
<name>A0AA39I3Y4_9BILA</name>
<evidence type="ECO:0000313" key="10">
    <source>
        <dbReference type="Proteomes" id="UP001175271"/>
    </source>
</evidence>
<reference evidence="9" key="1">
    <citation type="submission" date="2023-06" db="EMBL/GenBank/DDBJ databases">
        <title>Genomic analysis of the entomopathogenic nematode Steinernema hermaphroditum.</title>
        <authorList>
            <person name="Schwarz E.M."/>
            <person name="Heppert J.K."/>
            <person name="Baniya A."/>
            <person name="Schwartz H.T."/>
            <person name="Tan C.-H."/>
            <person name="Antoshechkin I."/>
            <person name="Sternberg P.W."/>
            <person name="Goodrich-Blair H."/>
            <person name="Dillman A.R."/>
        </authorList>
    </citation>
    <scope>NUCLEOTIDE SEQUENCE</scope>
    <source>
        <strain evidence="9">PS9179</strain>
        <tissue evidence="9">Whole animal</tissue>
    </source>
</reference>
<dbReference type="SMART" id="SM00248">
    <property type="entry name" value="ANK"/>
    <property type="match status" value="2"/>
</dbReference>
<dbReference type="EMBL" id="JAUCMV010000002">
    <property type="protein sequence ID" value="KAK0417381.1"/>
    <property type="molecule type" value="Genomic_DNA"/>
</dbReference>
<evidence type="ECO:0000259" key="8">
    <source>
        <dbReference type="Pfam" id="PF11904"/>
    </source>
</evidence>
<dbReference type="PANTHER" id="PTHR12447">
    <property type="entry name" value="ANKYRIN REPEAT DOMAIN-CONTAINING PROTEIN 13"/>
    <property type="match status" value="1"/>
</dbReference>
<dbReference type="SMART" id="SM00726">
    <property type="entry name" value="UIM"/>
    <property type="match status" value="2"/>
</dbReference>
<feature type="domain" description="Ankyrin repeat" evidence="8">
    <location>
        <begin position="164"/>
        <end position="468"/>
    </location>
</feature>
<evidence type="ECO:0000256" key="4">
    <source>
        <dbReference type="ARBA" id="ARBA00022737"/>
    </source>
</evidence>
<dbReference type="AlphaFoldDB" id="A0AA39I3Y4"/>
<dbReference type="GO" id="GO:0005886">
    <property type="term" value="C:plasma membrane"/>
    <property type="evidence" value="ECO:0007669"/>
    <property type="project" value="UniProtKB-SubCell"/>
</dbReference>
<evidence type="ECO:0000256" key="2">
    <source>
        <dbReference type="ARBA" id="ARBA00004603"/>
    </source>
</evidence>
<dbReference type="GO" id="GO:0005770">
    <property type="term" value="C:late endosome"/>
    <property type="evidence" value="ECO:0007669"/>
    <property type="project" value="UniProtKB-SubCell"/>
</dbReference>
<dbReference type="Gene3D" id="1.25.40.20">
    <property type="entry name" value="Ankyrin repeat-containing domain"/>
    <property type="match status" value="1"/>
</dbReference>
<dbReference type="InterPro" id="IPR003903">
    <property type="entry name" value="UIM_dom"/>
</dbReference>
<keyword evidence="3" id="KW-1003">Cell membrane</keyword>
<keyword evidence="5" id="KW-0472">Membrane</keyword>
<comment type="function">
    <text evidence="6">Ubiquitin-binding protein that specifically recognizes and binds 'Lys-63'-linked ubiquitin. Does not bind 'Lys-48'-linked ubiquitin. Positively regulates the internalization of ligand-activated EGFR by binding to the Ub moiety of ubiquitinated EGFR at the cell membrane.</text>
</comment>
<feature type="repeat" description="ANK" evidence="7">
    <location>
        <begin position="48"/>
        <end position="80"/>
    </location>
</feature>
<organism evidence="9 10">
    <name type="scientific">Steinernema hermaphroditum</name>
    <dbReference type="NCBI Taxonomy" id="289476"/>
    <lineage>
        <taxon>Eukaryota</taxon>
        <taxon>Metazoa</taxon>
        <taxon>Ecdysozoa</taxon>
        <taxon>Nematoda</taxon>
        <taxon>Chromadorea</taxon>
        <taxon>Rhabditida</taxon>
        <taxon>Tylenchina</taxon>
        <taxon>Panagrolaimomorpha</taxon>
        <taxon>Strongyloidoidea</taxon>
        <taxon>Steinernematidae</taxon>
        <taxon>Steinernema</taxon>
    </lineage>
</organism>
<dbReference type="InterPro" id="IPR002110">
    <property type="entry name" value="Ankyrin_rpt"/>
</dbReference>
<gene>
    <name evidence="9" type="ORF">QR680_012976</name>
</gene>
<evidence type="ECO:0000256" key="3">
    <source>
        <dbReference type="ARBA" id="ARBA00022475"/>
    </source>
</evidence>
<dbReference type="Pfam" id="PF12796">
    <property type="entry name" value="Ank_2"/>
    <property type="match status" value="1"/>
</dbReference>
<evidence type="ECO:0000256" key="5">
    <source>
        <dbReference type="ARBA" id="ARBA00023136"/>
    </source>
</evidence>
<evidence type="ECO:0000256" key="7">
    <source>
        <dbReference type="PROSITE-ProRule" id="PRU00023"/>
    </source>
</evidence>
<dbReference type="InterPro" id="IPR055285">
    <property type="entry name" value="ANKRD13_C"/>
</dbReference>
<dbReference type="Proteomes" id="UP001175271">
    <property type="component" value="Unassembled WGS sequence"/>
</dbReference>
<keyword evidence="7" id="KW-0040">ANK repeat</keyword>
<keyword evidence="4" id="KW-0677">Repeat</keyword>
<keyword evidence="10" id="KW-1185">Reference proteome</keyword>
<sequence length="613" mass="69074">MAASGSKANAVAEKYPLHYHVFRNEIDKLKSFLEAKEDSGEIEKKDVYGRTPLMLATTLGHFECTKLLLEYGADADVQNREMWSVSNESVCTGNPDLVRLVIQHRDFQRNRRSVKAMNRLLSKLSDSEDFYAEMSWEFNSWIPFVSRMCPSDTYKIYKRGTEVRIDTTLVGFDGRSTWTRGDQSFVFRLLTCDMSSFTIIDHERKKALVQTADRTALTELDDFTPSDEAVFARLSSPVATTYVDVDRIGFERSKGGGIFSWITSSEKSETVDGYECKVFQASNVELVTKTRFDHLSEEDKQQYKKEESKSPLNSVLQLSGLQKRHYTSVSSTDSEGDVYGGMSAAEYLSGACLGHRDIGGTMEIARKSNTFNATLCLASPEYPLNLQEQVLPIIDLMAANNSHFARLKNFIQLQMPGGFPVRIDIPLLHVITAQVTFKNVNSPGHYVTPICHNRVSIDESAFNIPEGYAILDEAMVQPMLEPVAENQTRLSRQYMPSALQEEEMLLQYALEQSMLEQHGPGSSSHQTELDQYDTDLALAIQESLRATNGSLPQEPDTAASTLHNGIQVESPETDGHLAEALRLSRLEDEIRQREMRNQEDTLKRVLELSKTEK</sequence>
<protein>
    <recommendedName>
        <fullName evidence="8">Ankyrin repeat domain-containing protein</fullName>
    </recommendedName>
</protein>
<accession>A0AA39I3Y4</accession>
<dbReference type="InterPro" id="IPR021832">
    <property type="entry name" value="ANKRD13"/>
</dbReference>
<comment type="caution">
    <text evidence="9">The sequence shown here is derived from an EMBL/GenBank/DDBJ whole genome shotgun (WGS) entry which is preliminary data.</text>
</comment>
<evidence type="ECO:0000313" key="9">
    <source>
        <dbReference type="EMBL" id="KAK0417381.1"/>
    </source>
</evidence>
<dbReference type="PANTHER" id="PTHR12447:SF31">
    <property type="entry name" value="LD31969P"/>
    <property type="match status" value="1"/>
</dbReference>